<evidence type="ECO:0000313" key="2">
    <source>
        <dbReference type="Proteomes" id="UP001227230"/>
    </source>
</evidence>
<dbReference type="Pfam" id="PF05553">
    <property type="entry name" value="DUF761"/>
    <property type="match status" value="1"/>
</dbReference>
<dbReference type="Proteomes" id="UP001227230">
    <property type="component" value="Chromosome 4"/>
</dbReference>
<evidence type="ECO:0000313" key="1">
    <source>
        <dbReference type="EMBL" id="WJZ84969.1"/>
    </source>
</evidence>
<dbReference type="EMBL" id="CP126651">
    <property type="protein sequence ID" value="WJZ84969.1"/>
    <property type="molecule type" value="Genomic_DNA"/>
</dbReference>
<organism evidence="1 2">
    <name type="scientific">Vitis vinifera</name>
    <name type="common">Grape</name>
    <dbReference type="NCBI Taxonomy" id="29760"/>
    <lineage>
        <taxon>Eukaryota</taxon>
        <taxon>Viridiplantae</taxon>
        <taxon>Streptophyta</taxon>
        <taxon>Embryophyta</taxon>
        <taxon>Tracheophyta</taxon>
        <taxon>Spermatophyta</taxon>
        <taxon>Magnoliopsida</taxon>
        <taxon>eudicotyledons</taxon>
        <taxon>Gunneridae</taxon>
        <taxon>Pentapetalae</taxon>
        <taxon>rosids</taxon>
        <taxon>Vitales</taxon>
        <taxon>Vitaceae</taxon>
        <taxon>Viteae</taxon>
        <taxon>Vitis</taxon>
    </lineage>
</organism>
<protein>
    <recommendedName>
        <fullName evidence="3">DUF761 domain-containing protein</fullName>
    </recommendedName>
</protein>
<reference evidence="1 2" key="1">
    <citation type="journal article" date="2023" name="Hortic Res">
        <title>The complete reference genome for grapevine (Vitis vinifera L.) genetics and breeding.</title>
        <authorList>
            <person name="Shi X."/>
            <person name="Cao S."/>
            <person name="Wang X."/>
            <person name="Huang S."/>
            <person name="Wang Y."/>
            <person name="Liu Z."/>
            <person name="Liu W."/>
            <person name="Leng X."/>
            <person name="Peng Y."/>
            <person name="Wang N."/>
            <person name="Wang Y."/>
            <person name="Ma Z."/>
            <person name="Xu X."/>
            <person name="Zhang F."/>
            <person name="Xue H."/>
            <person name="Zhong H."/>
            <person name="Wang Y."/>
            <person name="Zhang K."/>
            <person name="Velt A."/>
            <person name="Avia K."/>
            <person name="Holtgrawe D."/>
            <person name="Grimplet J."/>
            <person name="Matus J.T."/>
            <person name="Ware D."/>
            <person name="Wu X."/>
            <person name="Wang H."/>
            <person name="Liu C."/>
            <person name="Fang Y."/>
            <person name="Rustenholz C."/>
            <person name="Cheng Z."/>
            <person name="Xiao H."/>
            <person name="Zhou Y."/>
        </authorList>
    </citation>
    <scope>NUCLEOTIDE SEQUENCE [LARGE SCALE GENOMIC DNA]</scope>
    <source>
        <strain evidence="2">cv. Pinot noir / PN40024</strain>
        <tissue evidence="1">Leaf</tissue>
    </source>
</reference>
<gene>
    <name evidence="1" type="ORF">VitviT2T_004541</name>
</gene>
<sequence length="96" mass="11040">MGARTWSALTRVRAAMKKRPRRLSFNDRPGLIGCVDDDSETEESGLGSRLLRASSCISDQDDVDKRADAFIANFYRQLRLERQVSLELRYRRGKSF</sequence>
<accession>A0ABY9BR44</accession>
<dbReference type="PANTHER" id="PTHR33098:SF112">
    <property type="entry name" value="COTTON FIBER PROTEIN"/>
    <property type="match status" value="1"/>
</dbReference>
<dbReference type="InterPro" id="IPR008480">
    <property type="entry name" value="DUF761_pln"/>
</dbReference>
<proteinExistence type="predicted"/>
<dbReference type="PANTHER" id="PTHR33098">
    <property type="entry name" value="COTTON FIBER (DUF761)"/>
    <property type="match status" value="1"/>
</dbReference>
<evidence type="ECO:0008006" key="3">
    <source>
        <dbReference type="Google" id="ProtNLM"/>
    </source>
</evidence>
<name>A0ABY9BR44_VITVI</name>
<keyword evidence="2" id="KW-1185">Reference proteome</keyword>